<dbReference type="SUPFAM" id="SSF50891">
    <property type="entry name" value="Cyclophilin-like"/>
    <property type="match status" value="1"/>
</dbReference>
<dbReference type="Gene3D" id="2.40.100.10">
    <property type="entry name" value="Cyclophilin-like"/>
    <property type="match status" value="1"/>
</dbReference>
<dbReference type="PRINTS" id="PR00153">
    <property type="entry name" value="CSAPPISMRASE"/>
</dbReference>
<dbReference type="GO" id="GO:0016018">
    <property type="term" value="F:cyclosporin A binding"/>
    <property type="evidence" value="ECO:0007669"/>
    <property type="project" value="TreeGrafter"/>
</dbReference>
<name>A0A3S3NWG3_9ACAR</name>
<comment type="catalytic activity">
    <reaction evidence="3">
        <text>[protein]-peptidylproline (omega=180) = [protein]-peptidylproline (omega=0)</text>
        <dbReference type="Rhea" id="RHEA:16237"/>
        <dbReference type="Rhea" id="RHEA-COMP:10747"/>
        <dbReference type="Rhea" id="RHEA-COMP:10748"/>
        <dbReference type="ChEBI" id="CHEBI:83833"/>
        <dbReference type="ChEBI" id="CHEBI:83834"/>
        <dbReference type="EC" id="5.2.1.8"/>
    </reaction>
</comment>
<comment type="caution">
    <text evidence="5">The sequence shown here is derived from an EMBL/GenBank/DDBJ whole genome shotgun (WGS) entry which is preliminary data.</text>
</comment>
<evidence type="ECO:0000259" key="4">
    <source>
        <dbReference type="PROSITE" id="PS50072"/>
    </source>
</evidence>
<dbReference type="PIRSF" id="PIRSF001467">
    <property type="entry name" value="Peptidylpro_ismrse"/>
    <property type="match status" value="1"/>
</dbReference>
<protein>
    <recommendedName>
        <fullName evidence="3">Peptidyl-prolyl cis-trans isomerase</fullName>
        <shortName evidence="3">PPIase</shortName>
        <ecNumber evidence="3">5.2.1.8</ecNumber>
    </recommendedName>
</protein>
<dbReference type="PROSITE" id="PS50072">
    <property type="entry name" value="CSA_PPIASE_2"/>
    <property type="match status" value="1"/>
</dbReference>
<proteinExistence type="inferred from homology"/>
<dbReference type="AlphaFoldDB" id="A0A3S3NWG3"/>
<keyword evidence="1 3" id="KW-0697">Rotamase</keyword>
<sequence>MATTSSRQRCFLDIGVESSKLGRLVIELRSDVVPKTAENFRTLCSQKQYKNTTFSKIIPSFKMEAGEIRGYTGKLEEKIYTLKHTKNVVSMIGKGPMFCIVTSSAAAPELDNVQVAFGVVVDGFDVIKKIEVFGSPFGTPKKTVTIIDCGLI</sequence>
<evidence type="ECO:0000256" key="1">
    <source>
        <dbReference type="ARBA" id="ARBA00023110"/>
    </source>
</evidence>
<comment type="similarity">
    <text evidence="3">Belongs to the cyclophilin-type PPIase family.</text>
</comment>
<dbReference type="GO" id="GO:0006457">
    <property type="term" value="P:protein folding"/>
    <property type="evidence" value="ECO:0007669"/>
    <property type="project" value="TreeGrafter"/>
</dbReference>
<organism evidence="5 6">
    <name type="scientific">Dinothrombium tinctorium</name>
    <dbReference type="NCBI Taxonomy" id="1965070"/>
    <lineage>
        <taxon>Eukaryota</taxon>
        <taxon>Metazoa</taxon>
        <taxon>Ecdysozoa</taxon>
        <taxon>Arthropoda</taxon>
        <taxon>Chelicerata</taxon>
        <taxon>Arachnida</taxon>
        <taxon>Acari</taxon>
        <taxon>Acariformes</taxon>
        <taxon>Trombidiformes</taxon>
        <taxon>Prostigmata</taxon>
        <taxon>Anystina</taxon>
        <taxon>Parasitengona</taxon>
        <taxon>Trombidioidea</taxon>
        <taxon>Trombidiidae</taxon>
        <taxon>Dinothrombium</taxon>
    </lineage>
</organism>
<evidence type="ECO:0000256" key="2">
    <source>
        <dbReference type="ARBA" id="ARBA00023235"/>
    </source>
</evidence>
<dbReference type="PANTHER" id="PTHR11071">
    <property type="entry name" value="PEPTIDYL-PROLYL CIS-TRANS ISOMERASE"/>
    <property type="match status" value="1"/>
</dbReference>
<evidence type="ECO:0000256" key="3">
    <source>
        <dbReference type="RuleBase" id="RU363019"/>
    </source>
</evidence>
<comment type="function">
    <text evidence="3">PPIases accelerate the folding of proteins. It catalyzes the cis-trans isomerization of proline imidic peptide bonds in oligopeptides.</text>
</comment>
<evidence type="ECO:0000313" key="6">
    <source>
        <dbReference type="Proteomes" id="UP000285301"/>
    </source>
</evidence>
<dbReference type="GO" id="GO:0005737">
    <property type="term" value="C:cytoplasm"/>
    <property type="evidence" value="ECO:0007669"/>
    <property type="project" value="TreeGrafter"/>
</dbReference>
<gene>
    <name evidence="5" type="ORF">B4U79_13667</name>
</gene>
<evidence type="ECO:0000313" key="5">
    <source>
        <dbReference type="EMBL" id="RWS00064.1"/>
    </source>
</evidence>
<keyword evidence="6" id="KW-1185">Reference proteome</keyword>
<accession>A0A3S3NWG3</accession>
<dbReference type="Pfam" id="PF00160">
    <property type="entry name" value="Pro_isomerase"/>
    <property type="match status" value="1"/>
</dbReference>
<dbReference type="STRING" id="1965070.A0A3S3NWG3"/>
<dbReference type="InterPro" id="IPR029000">
    <property type="entry name" value="Cyclophilin-like_dom_sf"/>
</dbReference>
<dbReference type="OrthoDB" id="193499at2759"/>
<feature type="domain" description="PPIase cyclophilin-type" evidence="4">
    <location>
        <begin position="11"/>
        <end position="151"/>
    </location>
</feature>
<keyword evidence="2 3" id="KW-0413">Isomerase</keyword>
<dbReference type="InterPro" id="IPR002130">
    <property type="entry name" value="Cyclophilin-type_PPIase_dom"/>
</dbReference>
<dbReference type="InterPro" id="IPR024936">
    <property type="entry name" value="Cyclophilin-type_PPIase"/>
</dbReference>
<reference evidence="5 6" key="1">
    <citation type="journal article" date="2018" name="Gigascience">
        <title>Genomes of trombidid mites reveal novel predicted allergens and laterally-transferred genes associated with secondary metabolism.</title>
        <authorList>
            <person name="Dong X."/>
            <person name="Chaisiri K."/>
            <person name="Xia D."/>
            <person name="Armstrong S.D."/>
            <person name="Fang Y."/>
            <person name="Donnelly M.J."/>
            <person name="Kadowaki T."/>
            <person name="McGarry J.W."/>
            <person name="Darby A.C."/>
            <person name="Makepeace B.L."/>
        </authorList>
    </citation>
    <scope>NUCLEOTIDE SEQUENCE [LARGE SCALE GENOMIC DNA]</scope>
    <source>
        <strain evidence="5">UoL-WK</strain>
    </source>
</reference>
<dbReference type="Proteomes" id="UP000285301">
    <property type="component" value="Unassembled WGS sequence"/>
</dbReference>
<dbReference type="EMBL" id="NCKU01012518">
    <property type="protein sequence ID" value="RWS00064.1"/>
    <property type="molecule type" value="Genomic_DNA"/>
</dbReference>
<dbReference type="EC" id="5.2.1.8" evidence="3"/>
<dbReference type="GO" id="GO:0003755">
    <property type="term" value="F:peptidyl-prolyl cis-trans isomerase activity"/>
    <property type="evidence" value="ECO:0007669"/>
    <property type="project" value="UniProtKB-UniRule"/>
</dbReference>
<dbReference type="PANTHER" id="PTHR11071:SF561">
    <property type="entry name" value="PEPTIDYL-PROLYL CIS-TRANS ISOMERASE D-RELATED"/>
    <property type="match status" value="1"/>
</dbReference>